<reference evidence="1" key="1">
    <citation type="journal article" date="2023" name="Mol. Biol. Evol.">
        <title>Third-Generation Sequencing Reveals the Adaptive Role of the Epigenome in Three Deep-Sea Polychaetes.</title>
        <authorList>
            <person name="Perez M."/>
            <person name="Aroh O."/>
            <person name="Sun Y."/>
            <person name="Lan Y."/>
            <person name="Juniper S.K."/>
            <person name="Young C.R."/>
            <person name="Angers B."/>
            <person name="Qian P.Y."/>
        </authorList>
    </citation>
    <scope>NUCLEOTIDE SEQUENCE</scope>
    <source>
        <strain evidence="1">R07B-5</strain>
    </source>
</reference>
<gene>
    <name evidence="1" type="ORF">NP493_88g05024</name>
</gene>
<dbReference type="EMBL" id="JAODUO010000088">
    <property type="protein sequence ID" value="KAK2190114.1"/>
    <property type="molecule type" value="Genomic_DNA"/>
</dbReference>
<dbReference type="AlphaFoldDB" id="A0AAD9P8G9"/>
<accession>A0AAD9P8G9</accession>
<organism evidence="1 2">
    <name type="scientific">Ridgeia piscesae</name>
    <name type="common">Tubeworm</name>
    <dbReference type="NCBI Taxonomy" id="27915"/>
    <lineage>
        <taxon>Eukaryota</taxon>
        <taxon>Metazoa</taxon>
        <taxon>Spiralia</taxon>
        <taxon>Lophotrochozoa</taxon>
        <taxon>Annelida</taxon>
        <taxon>Polychaeta</taxon>
        <taxon>Sedentaria</taxon>
        <taxon>Canalipalpata</taxon>
        <taxon>Sabellida</taxon>
        <taxon>Siboglinidae</taxon>
        <taxon>Ridgeia</taxon>
    </lineage>
</organism>
<proteinExistence type="predicted"/>
<evidence type="ECO:0000313" key="2">
    <source>
        <dbReference type="Proteomes" id="UP001209878"/>
    </source>
</evidence>
<dbReference type="Proteomes" id="UP001209878">
    <property type="component" value="Unassembled WGS sequence"/>
</dbReference>
<keyword evidence="2" id="KW-1185">Reference proteome</keyword>
<evidence type="ECO:0000313" key="1">
    <source>
        <dbReference type="EMBL" id="KAK2190114.1"/>
    </source>
</evidence>
<name>A0AAD9P8G9_RIDPI</name>
<comment type="caution">
    <text evidence="1">The sequence shown here is derived from an EMBL/GenBank/DDBJ whole genome shotgun (WGS) entry which is preliminary data.</text>
</comment>
<protein>
    <submittedName>
        <fullName evidence="1">Uncharacterized protein</fullName>
    </submittedName>
</protein>
<sequence>MLNTGGAVLLEKWRPLTAGPLRSLSVEFCADSAVRVQLWRPSESTVDAFTLVWDKLVRPSTLAARTVVNLTKTEQILVESNFRLGLQADVGGNSVPVSMSFSRANLVFSAQALPSVARCVRANFDHLQYPYKFDVDLCGELGEFVLSPVVCVCVCVCVCVFTCRFKLNNRMTVLLEKWRHLATGPLRSLSVEFCADSAVRVQLWRPSESTVDAFTLVWNKLVRPSTLAARTIINLTSTEYFLVEENDVLGVQAVAIEQGIPVQKSFYHGNIVTSLQSASVTRCETRKFDRLAHPYQFNIDLCSELGWFCLNSCV</sequence>